<proteinExistence type="predicted"/>
<dbReference type="Proteomes" id="UP001141183">
    <property type="component" value="Unassembled WGS sequence"/>
</dbReference>
<evidence type="ECO:0000313" key="2">
    <source>
        <dbReference type="Proteomes" id="UP001141183"/>
    </source>
</evidence>
<name>A0A9X3XIA1_9CLOT</name>
<reference evidence="1" key="1">
    <citation type="submission" date="2022-05" db="EMBL/GenBank/DDBJ databases">
        <title>Draft genome sequence of Clostridium tertium strain CP3 isolated from Peru.</title>
        <authorList>
            <person name="Hurtado R."/>
            <person name="Lima L."/>
            <person name="Sousa T."/>
            <person name="Jaiswal A.K."/>
            <person name="Tiwari S."/>
            <person name="Maturrano L."/>
            <person name="Brenig B."/>
            <person name="Azevedo V."/>
        </authorList>
    </citation>
    <scope>NUCLEOTIDE SEQUENCE</scope>
    <source>
        <strain evidence="1">CP3</strain>
    </source>
</reference>
<dbReference type="AlphaFoldDB" id="A0A9X3XIA1"/>
<dbReference type="EMBL" id="JAMRYU010000001">
    <property type="protein sequence ID" value="MDC4238841.1"/>
    <property type="molecule type" value="Genomic_DNA"/>
</dbReference>
<sequence>MKNKNLFYNVNEIIVRPGLESSYIDFSKKLNSYLLKEYSRYYAGLQLYQDNSISNVFHVIASYYDVPGVYKVAPLIGDNISCIYDKVWGSSVERNSLFSFLNSNRIF</sequence>
<comment type="caution">
    <text evidence="1">The sequence shown here is derived from an EMBL/GenBank/DDBJ whole genome shotgun (WGS) entry which is preliminary data.</text>
</comment>
<protein>
    <submittedName>
        <fullName evidence="1">Uncharacterized protein</fullName>
    </submittedName>
</protein>
<dbReference type="RefSeq" id="WP_111927957.1">
    <property type="nucleotide sequence ID" value="NZ_JADPEJ010000003.1"/>
</dbReference>
<organism evidence="1 2">
    <name type="scientific">Clostridium tertium</name>
    <dbReference type="NCBI Taxonomy" id="1559"/>
    <lineage>
        <taxon>Bacteria</taxon>
        <taxon>Bacillati</taxon>
        <taxon>Bacillota</taxon>
        <taxon>Clostridia</taxon>
        <taxon>Eubacteriales</taxon>
        <taxon>Clostridiaceae</taxon>
        <taxon>Clostridium</taxon>
    </lineage>
</organism>
<evidence type="ECO:0000313" key="1">
    <source>
        <dbReference type="EMBL" id="MDC4238841.1"/>
    </source>
</evidence>
<gene>
    <name evidence="1" type="ORF">NE398_01485</name>
</gene>
<keyword evidence="2" id="KW-1185">Reference proteome</keyword>
<accession>A0A9X3XIA1</accession>